<feature type="transmembrane region" description="Helical" evidence="1">
    <location>
        <begin position="6"/>
        <end position="24"/>
    </location>
</feature>
<evidence type="ECO:0000313" key="3">
    <source>
        <dbReference type="Proteomes" id="UP000321245"/>
    </source>
</evidence>
<feature type="transmembrane region" description="Helical" evidence="1">
    <location>
        <begin position="149"/>
        <end position="170"/>
    </location>
</feature>
<feature type="transmembrane region" description="Helical" evidence="1">
    <location>
        <begin position="109"/>
        <end position="129"/>
    </location>
</feature>
<feature type="transmembrane region" description="Helical" evidence="1">
    <location>
        <begin position="269"/>
        <end position="293"/>
    </location>
</feature>
<dbReference type="EMBL" id="BJXC01000006">
    <property type="protein sequence ID" value="GEM51353.1"/>
    <property type="molecule type" value="Genomic_DNA"/>
</dbReference>
<keyword evidence="3" id="KW-1185">Reference proteome</keyword>
<feature type="transmembrane region" description="Helical" evidence="1">
    <location>
        <begin position="198"/>
        <end position="216"/>
    </location>
</feature>
<accession>A0A511NEV3</accession>
<keyword evidence="1" id="KW-0472">Membrane</keyword>
<evidence type="ECO:0000256" key="1">
    <source>
        <dbReference type="SAM" id="Phobius"/>
    </source>
</evidence>
<protein>
    <submittedName>
        <fullName evidence="2">Uncharacterized protein</fullName>
    </submittedName>
</protein>
<proteinExistence type="predicted"/>
<dbReference type="STRING" id="1218108.GCA_000382425_02440"/>
<reference evidence="2 3" key="1">
    <citation type="submission" date="2019-07" db="EMBL/GenBank/DDBJ databases">
        <title>Whole genome shotgun sequence of Empedobacter brevis NBRC 14943.</title>
        <authorList>
            <person name="Hosoyama A."/>
            <person name="Uohara A."/>
            <person name="Ohji S."/>
            <person name="Ichikawa N."/>
        </authorList>
    </citation>
    <scope>NUCLEOTIDE SEQUENCE [LARGE SCALE GENOMIC DNA]</scope>
    <source>
        <strain evidence="2 3">NBRC 14943</strain>
    </source>
</reference>
<keyword evidence="1" id="KW-0812">Transmembrane</keyword>
<gene>
    <name evidence="2" type="ORF">EB1_11430</name>
</gene>
<organism evidence="2 3">
    <name type="scientific">Empedobacter brevis NBRC 14943 = ATCC 43319</name>
    <dbReference type="NCBI Taxonomy" id="1218108"/>
    <lineage>
        <taxon>Bacteria</taxon>
        <taxon>Pseudomonadati</taxon>
        <taxon>Bacteroidota</taxon>
        <taxon>Flavobacteriia</taxon>
        <taxon>Flavobacteriales</taxon>
        <taxon>Weeksellaceae</taxon>
        <taxon>Empedobacter</taxon>
    </lineage>
</organism>
<sequence length="333" mass="38763">MTIIFLFFGFIIAAFQTLILKEIWRVSIRPKWLLFVITPLVIVSADLLLDDQMTAFVFFGSMASVFLLAVIAIIFRSSTPHHDDSNSYRTRKSYSEIVKDYQQPVYLNPFWGIIYQLYVVVMILIFIFVPKDTYNSENNYQTIENDLSLQLLSLFIFSGFSIIILLYKFLEKKTYYLPTIFTTKKTLSTPKEFQINKAITIGITTISFVLFLKFCYDHGMYHMLRNLLTSFNESTFFSINSAVLVFIIFNSIILFINPEHVAKRNMLRIVFLIRSAYISIFLSAAIVIPLMILEDKLSYLNMSSEIVLFLGFNFVLLINEISLFIKYRKGLLD</sequence>
<dbReference type="RefSeq" id="WP_019975914.1">
    <property type="nucleotide sequence ID" value="NZ_BJXC01000006.1"/>
</dbReference>
<feature type="transmembrane region" description="Helical" evidence="1">
    <location>
        <begin position="31"/>
        <end position="49"/>
    </location>
</feature>
<comment type="caution">
    <text evidence="2">The sequence shown here is derived from an EMBL/GenBank/DDBJ whole genome shotgun (WGS) entry which is preliminary data.</text>
</comment>
<dbReference type="GeneID" id="84650569"/>
<feature type="transmembrane region" description="Helical" evidence="1">
    <location>
        <begin position="305"/>
        <end position="325"/>
    </location>
</feature>
<name>A0A511NEV3_9FLAO</name>
<keyword evidence="1" id="KW-1133">Transmembrane helix</keyword>
<dbReference type="OrthoDB" id="5386209at2"/>
<dbReference type="AlphaFoldDB" id="A0A511NEV3"/>
<evidence type="ECO:0000313" key="2">
    <source>
        <dbReference type="EMBL" id="GEM51353.1"/>
    </source>
</evidence>
<feature type="transmembrane region" description="Helical" evidence="1">
    <location>
        <begin position="236"/>
        <end position="257"/>
    </location>
</feature>
<feature type="transmembrane region" description="Helical" evidence="1">
    <location>
        <begin position="55"/>
        <end position="75"/>
    </location>
</feature>
<dbReference type="Proteomes" id="UP000321245">
    <property type="component" value="Unassembled WGS sequence"/>
</dbReference>